<dbReference type="Proteomes" id="UP000516235">
    <property type="component" value="Chromosome"/>
</dbReference>
<dbReference type="KEGG" id="cluj:IAU68_03120"/>
<name>A0A7H0K0F6_9CORY</name>
<feature type="region of interest" description="Disordered" evidence="1">
    <location>
        <begin position="104"/>
        <end position="152"/>
    </location>
</feature>
<accession>A0A7H0K0F6</accession>
<evidence type="ECO:0000313" key="5">
    <source>
        <dbReference type="Proteomes" id="UP000516235"/>
    </source>
</evidence>
<dbReference type="Proteomes" id="UP000642876">
    <property type="component" value="Unassembled WGS sequence"/>
</dbReference>
<proteinExistence type="predicted"/>
<feature type="compositionally biased region" description="Low complexity" evidence="1">
    <location>
        <begin position="24"/>
        <end position="58"/>
    </location>
</feature>
<organism evidence="4 5">
    <name type="scientific">Corynebacterium lujinxingii</name>
    <dbReference type="NCBI Taxonomy" id="2763010"/>
    <lineage>
        <taxon>Bacteria</taxon>
        <taxon>Bacillati</taxon>
        <taxon>Actinomycetota</taxon>
        <taxon>Actinomycetes</taxon>
        <taxon>Mycobacteriales</taxon>
        <taxon>Corynebacteriaceae</taxon>
        <taxon>Corynebacterium</taxon>
    </lineage>
</organism>
<keyword evidence="2" id="KW-0472">Membrane</keyword>
<feature type="region of interest" description="Disordered" evidence="1">
    <location>
        <begin position="1"/>
        <end position="58"/>
    </location>
</feature>
<protein>
    <submittedName>
        <fullName evidence="4">Uncharacterized protein</fullName>
    </submittedName>
</protein>
<keyword evidence="2" id="KW-0812">Transmembrane</keyword>
<sequence>MSNQNGSYNWGSGDNQWNTPSEPQPTQQFPQQNYNPQYAQPQYAQPNQYPGGYPGGFQQPEKRSNVGWIVALAVLLLAIPVAIYAFMNVSGAFNGSSGPVTNTIVETSTRGAGDDDSATGDEKSDEPTPSSSKKSTTKKAPEKRSYGNWSPDTDVTSSSFASNVYDAFVSAYNRGGDPNVTITAWSPVTGVEYRMTCRGDKTVYCTGGNNARVKIW</sequence>
<dbReference type="RefSeq" id="WP_171194524.1">
    <property type="nucleotide sequence ID" value="NZ_CP061032.1"/>
</dbReference>
<dbReference type="EMBL" id="CP061032">
    <property type="protein sequence ID" value="QNP90772.1"/>
    <property type="molecule type" value="Genomic_DNA"/>
</dbReference>
<dbReference type="EMBL" id="JACMYE010000007">
    <property type="protein sequence ID" value="MBC3179489.1"/>
    <property type="molecule type" value="Genomic_DNA"/>
</dbReference>
<evidence type="ECO:0000256" key="1">
    <source>
        <dbReference type="SAM" id="MobiDB-lite"/>
    </source>
</evidence>
<evidence type="ECO:0000313" key="4">
    <source>
        <dbReference type="EMBL" id="QNP90772.1"/>
    </source>
</evidence>
<reference evidence="5 6" key="1">
    <citation type="submission" date="2020-08" db="EMBL/GenBank/DDBJ databases">
        <title>novel species in genus Corynebacterium.</title>
        <authorList>
            <person name="Zhang G."/>
        </authorList>
    </citation>
    <scope>NUCLEOTIDE SEQUENCE [LARGE SCALE GENOMIC DNA]</scope>
    <source>
        <strain evidence="4">Zg-917</strain>
        <strain evidence="5 6">zg-917</strain>
    </source>
</reference>
<feature type="compositionally biased region" description="Polar residues" evidence="1">
    <location>
        <begin position="1"/>
        <end position="21"/>
    </location>
</feature>
<gene>
    <name evidence="3" type="ORF">H7348_09270</name>
    <name evidence="4" type="ORF">IAU68_03120</name>
</gene>
<keyword evidence="2" id="KW-1133">Transmembrane helix</keyword>
<feature type="transmembrane region" description="Helical" evidence="2">
    <location>
        <begin position="66"/>
        <end position="87"/>
    </location>
</feature>
<dbReference type="AlphaFoldDB" id="A0A7H0K0F6"/>
<keyword evidence="6" id="KW-1185">Reference proteome</keyword>
<evidence type="ECO:0000313" key="6">
    <source>
        <dbReference type="Proteomes" id="UP000642876"/>
    </source>
</evidence>
<evidence type="ECO:0000256" key="2">
    <source>
        <dbReference type="SAM" id="Phobius"/>
    </source>
</evidence>
<evidence type="ECO:0000313" key="3">
    <source>
        <dbReference type="EMBL" id="MBC3179489.1"/>
    </source>
</evidence>